<protein>
    <submittedName>
        <fullName evidence="1">Uncharacterized protein</fullName>
    </submittedName>
</protein>
<accession>A0A653B7T5</accession>
<reference evidence="1" key="1">
    <citation type="submission" date="2018-11" db="EMBL/GenBank/DDBJ databases">
        <authorList>
            <consortium name="Genoscope - CEA"/>
            <person name="William W."/>
        </authorList>
    </citation>
    <scope>NUCLEOTIDE SEQUENCE [LARGE SCALE GENOMIC DNA]</scope>
    <source>
        <strain evidence="1">T9AD</strain>
    </source>
</reference>
<proteinExistence type="predicted"/>
<dbReference type="AlphaFoldDB" id="A0A653B7T5"/>
<sequence length="72" mass="7797">MLSDGLLVPVIYLINTSSTIPMHHDLQPSALAAHGHDRTLLLTTQQQQRQASSSKKIQTLHLICTHSPGASS</sequence>
<name>A0A653B7T5_ECTOL</name>
<dbReference type="EMBL" id="LR130779">
    <property type="protein sequence ID" value="VDN64714.1"/>
    <property type="molecule type" value="Genomic_DNA"/>
</dbReference>
<gene>
    <name evidence="1" type="ORF">POT9AD_3739</name>
</gene>
<evidence type="ECO:0000313" key="1">
    <source>
        <dbReference type="EMBL" id="VDN64714.1"/>
    </source>
</evidence>
<organism evidence="1">
    <name type="scientific">Ectopseudomonas oleovorans</name>
    <name type="common">Pseudomonas oleovorans</name>
    <dbReference type="NCBI Taxonomy" id="301"/>
    <lineage>
        <taxon>Bacteria</taxon>
        <taxon>Pseudomonadati</taxon>
        <taxon>Pseudomonadota</taxon>
        <taxon>Gammaproteobacteria</taxon>
        <taxon>Pseudomonadales</taxon>
        <taxon>Pseudomonadaceae</taxon>
        <taxon>Ectopseudomonas</taxon>
    </lineage>
</organism>